<evidence type="ECO:0000313" key="2">
    <source>
        <dbReference type="EMBL" id="MFC4078043.1"/>
    </source>
</evidence>
<feature type="transmembrane region" description="Helical" evidence="1">
    <location>
        <begin position="44"/>
        <end position="61"/>
    </location>
</feature>
<organism evidence="2 3">
    <name type="scientific">Salinithrix halophila</name>
    <dbReference type="NCBI Taxonomy" id="1485204"/>
    <lineage>
        <taxon>Bacteria</taxon>
        <taxon>Bacillati</taxon>
        <taxon>Bacillota</taxon>
        <taxon>Bacilli</taxon>
        <taxon>Bacillales</taxon>
        <taxon>Thermoactinomycetaceae</taxon>
        <taxon>Salinithrix</taxon>
    </lineage>
</organism>
<name>A0ABV8JH59_9BACL</name>
<evidence type="ECO:0000313" key="3">
    <source>
        <dbReference type="Proteomes" id="UP001595843"/>
    </source>
</evidence>
<dbReference type="Proteomes" id="UP001595843">
    <property type="component" value="Unassembled WGS sequence"/>
</dbReference>
<gene>
    <name evidence="2" type="ORF">ACFOUO_14670</name>
</gene>
<dbReference type="InterPro" id="IPR009305">
    <property type="entry name" value="Mpo1-like"/>
</dbReference>
<sequence length="105" mass="12465">MNISKLLDEYRKDHQHPVNQLTHAVGIPMIALSLPWFFFNWKTAAVLFVLGWILQFVGHLFEGKKPSFFRNPAFLIIGPWWWMKKRLGRTDKSEDSRSHKEEQNL</sequence>
<dbReference type="EMBL" id="JBHSAP010000018">
    <property type="protein sequence ID" value="MFC4078043.1"/>
    <property type="molecule type" value="Genomic_DNA"/>
</dbReference>
<keyword evidence="1" id="KW-1133">Transmembrane helix</keyword>
<keyword evidence="3" id="KW-1185">Reference proteome</keyword>
<comment type="caution">
    <text evidence="2">The sequence shown here is derived from an EMBL/GenBank/DDBJ whole genome shotgun (WGS) entry which is preliminary data.</text>
</comment>
<feature type="transmembrane region" description="Helical" evidence="1">
    <location>
        <begin position="21"/>
        <end position="38"/>
    </location>
</feature>
<keyword evidence="1" id="KW-0472">Membrane</keyword>
<dbReference type="RefSeq" id="WP_380705874.1">
    <property type="nucleotide sequence ID" value="NZ_JBHSAP010000018.1"/>
</dbReference>
<accession>A0ABV8JH59</accession>
<proteinExistence type="predicted"/>
<evidence type="ECO:0000256" key="1">
    <source>
        <dbReference type="SAM" id="Phobius"/>
    </source>
</evidence>
<reference evidence="3" key="1">
    <citation type="journal article" date="2019" name="Int. J. Syst. Evol. Microbiol.">
        <title>The Global Catalogue of Microorganisms (GCM) 10K type strain sequencing project: providing services to taxonomists for standard genome sequencing and annotation.</title>
        <authorList>
            <consortium name="The Broad Institute Genomics Platform"/>
            <consortium name="The Broad Institute Genome Sequencing Center for Infectious Disease"/>
            <person name="Wu L."/>
            <person name="Ma J."/>
        </authorList>
    </citation>
    <scope>NUCLEOTIDE SEQUENCE [LARGE SCALE GENOMIC DNA]</scope>
    <source>
        <strain evidence="3">IBRC-M 10813</strain>
    </source>
</reference>
<protein>
    <submittedName>
        <fullName evidence="2">Mpo1-like protein</fullName>
    </submittedName>
</protein>
<keyword evidence="1" id="KW-0812">Transmembrane</keyword>
<dbReference type="PANTHER" id="PTHR28026:SF9">
    <property type="entry name" value="2-HYDROXY-PALMITIC ACID DIOXYGENASE MPO1"/>
    <property type="match status" value="1"/>
</dbReference>
<dbReference type="PANTHER" id="PTHR28026">
    <property type="entry name" value="DUF962 DOMAIN PROTEIN (AFU_ORTHOLOGUE AFUA_8G05310)"/>
    <property type="match status" value="1"/>
</dbReference>
<dbReference type="Pfam" id="PF06127">
    <property type="entry name" value="Mpo1-like"/>
    <property type="match status" value="1"/>
</dbReference>